<protein>
    <recommendedName>
        <fullName evidence="4">WXG100 family type VII secretion target</fullName>
    </recommendedName>
</protein>
<organism evidence="2 3">
    <name type="scientific">Streptomyces enissocaesilis</name>
    <dbReference type="NCBI Taxonomy" id="332589"/>
    <lineage>
        <taxon>Bacteria</taxon>
        <taxon>Bacillati</taxon>
        <taxon>Actinomycetota</taxon>
        <taxon>Actinomycetes</taxon>
        <taxon>Kitasatosporales</taxon>
        <taxon>Streptomycetaceae</taxon>
        <taxon>Streptomyces</taxon>
        <taxon>Streptomyces rochei group</taxon>
    </lineage>
</organism>
<comment type="caution">
    <text evidence="2">The sequence shown here is derived from an EMBL/GenBank/DDBJ whole genome shotgun (WGS) entry which is preliminary data.</text>
</comment>
<sequence>MGSFVGDHFKADTDQLGEFVKSLQQSIKELDEARKALSHVRADQIGTARLDEACDTFQGKWKYGSEQLSEMIGAISEGVKENKLSYEKLEKELAQALKQMAEASTSGQGAQG</sequence>
<dbReference type="SUPFAM" id="SSF140453">
    <property type="entry name" value="EsxAB dimer-like"/>
    <property type="match status" value="1"/>
</dbReference>
<name>A0ABP6K6H0_9ACTN</name>
<evidence type="ECO:0000313" key="2">
    <source>
        <dbReference type="EMBL" id="GAA2967547.1"/>
    </source>
</evidence>
<reference evidence="3" key="1">
    <citation type="journal article" date="2019" name="Int. J. Syst. Evol. Microbiol.">
        <title>The Global Catalogue of Microorganisms (GCM) 10K type strain sequencing project: providing services to taxonomists for standard genome sequencing and annotation.</title>
        <authorList>
            <consortium name="The Broad Institute Genomics Platform"/>
            <consortium name="The Broad Institute Genome Sequencing Center for Infectious Disease"/>
            <person name="Wu L."/>
            <person name="Ma J."/>
        </authorList>
    </citation>
    <scope>NUCLEOTIDE SEQUENCE [LARGE SCALE GENOMIC DNA]</scope>
    <source>
        <strain evidence="3">JCM 9088</strain>
    </source>
</reference>
<evidence type="ECO:0008006" key="4">
    <source>
        <dbReference type="Google" id="ProtNLM"/>
    </source>
</evidence>
<gene>
    <name evidence="2" type="ORF">GCM10010446_61630</name>
</gene>
<dbReference type="Proteomes" id="UP001500403">
    <property type="component" value="Unassembled WGS sequence"/>
</dbReference>
<proteinExistence type="predicted"/>
<keyword evidence="1" id="KW-0175">Coiled coil</keyword>
<dbReference type="EMBL" id="BAAAUD010000061">
    <property type="protein sequence ID" value="GAA2967547.1"/>
    <property type="molecule type" value="Genomic_DNA"/>
</dbReference>
<dbReference type="InterPro" id="IPR036689">
    <property type="entry name" value="ESAT-6-like_sf"/>
</dbReference>
<evidence type="ECO:0000313" key="3">
    <source>
        <dbReference type="Proteomes" id="UP001500403"/>
    </source>
</evidence>
<keyword evidence="3" id="KW-1185">Reference proteome</keyword>
<accession>A0ABP6K6H0</accession>
<feature type="coiled-coil region" evidence="1">
    <location>
        <begin position="79"/>
        <end position="106"/>
    </location>
</feature>
<evidence type="ECO:0000256" key="1">
    <source>
        <dbReference type="SAM" id="Coils"/>
    </source>
</evidence>